<dbReference type="EMBL" id="QWIK01001698">
    <property type="protein sequence ID" value="RMX92930.1"/>
    <property type="molecule type" value="Genomic_DNA"/>
</dbReference>
<organism evidence="3 5">
    <name type="scientific">Hortaea werneckii</name>
    <name type="common">Black yeast</name>
    <name type="synonym">Cladosporium werneckii</name>
    <dbReference type="NCBI Taxonomy" id="91943"/>
    <lineage>
        <taxon>Eukaryota</taxon>
        <taxon>Fungi</taxon>
        <taxon>Dikarya</taxon>
        <taxon>Ascomycota</taxon>
        <taxon>Pezizomycotina</taxon>
        <taxon>Dothideomycetes</taxon>
        <taxon>Dothideomycetidae</taxon>
        <taxon>Mycosphaerellales</taxon>
        <taxon>Teratosphaeriaceae</taxon>
        <taxon>Hortaea</taxon>
    </lineage>
</organism>
<dbReference type="AlphaFoldDB" id="A0A3M6XR18"/>
<dbReference type="Proteomes" id="UP000281245">
    <property type="component" value="Unassembled WGS sequence"/>
</dbReference>
<evidence type="ECO:0000313" key="3">
    <source>
        <dbReference type="EMBL" id="RMX92930.1"/>
    </source>
</evidence>
<feature type="compositionally biased region" description="Basic and acidic residues" evidence="1">
    <location>
        <begin position="329"/>
        <end position="342"/>
    </location>
</feature>
<feature type="compositionally biased region" description="Acidic residues" evidence="1">
    <location>
        <begin position="280"/>
        <end position="294"/>
    </location>
</feature>
<evidence type="ECO:0000256" key="1">
    <source>
        <dbReference type="SAM" id="MobiDB-lite"/>
    </source>
</evidence>
<feature type="region of interest" description="Disordered" evidence="1">
    <location>
        <begin position="36"/>
        <end position="109"/>
    </location>
</feature>
<protein>
    <submittedName>
        <fullName evidence="3">Uncharacterized protein</fullName>
    </submittedName>
</protein>
<gene>
    <name evidence="3" type="ORF">D0868_13138</name>
    <name evidence="2" type="ORF">D0869_13434</name>
</gene>
<reference evidence="4 5" key="1">
    <citation type="journal article" date="2018" name="BMC Genomics">
        <title>Genomic evidence for intraspecific hybridization in a clonal and extremely halotolerant yeast.</title>
        <authorList>
            <person name="Gostincar C."/>
            <person name="Stajich J.E."/>
            <person name="Zupancic J."/>
            <person name="Zalar P."/>
            <person name="Gunde-Cimerman N."/>
        </authorList>
    </citation>
    <scope>NUCLEOTIDE SEQUENCE [LARGE SCALE GENOMIC DNA]</scope>
    <source>
        <strain evidence="3 5">EXF-6654</strain>
        <strain evidence="2 4">EXF-6656</strain>
    </source>
</reference>
<dbReference type="Proteomes" id="UP000282582">
    <property type="component" value="Unassembled WGS sequence"/>
</dbReference>
<feature type="region of interest" description="Disordered" evidence="1">
    <location>
        <begin position="136"/>
        <end position="178"/>
    </location>
</feature>
<feature type="compositionally biased region" description="Polar residues" evidence="1">
    <location>
        <begin position="36"/>
        <end position="48"/>
    </location>
</feature>
<proteinExistence type="predicted"/>
<feature type="compositionally biased region" description="Basic and acidic residues" evidence="1">
    <location>
        <begin position="268"/>
        <end position="279"/>
    </location>
</feature>
<dbReference type="EMBL" id="QWIJ01001764">
    <property type="protein sequence ID" value="RMX73608.1"/>
    <property type="molecule type" value="Genomic_DNA"/>
</dbReference>
<evidence type="ECO:0000313" key="5">
    <source>
        <dbReference type="Proteomes" id="UP000282582"/>
    </source>
</evidence>
<feature type="non-terminal residue" evidence="3">
    <location>
        <position position="1"/>
    </location>
</feature>
<feature type="compositionally biased region" description="Basic residues" evidence="1">
    <location>
        <begin position="365"/>
        <end position="374"/>
    </location>
</feature>
<comment type="caution">
    <text evidence="3">The sequence shown here is derived from an EMBL/GenBank/DDBJ whole genome shotgun (WGS) entry which is preliminary data.</text>
</comment>
<accession>A0A3M6XR18</accession>
<dbReference type="OrthoDB" id="3643508at2759"/>
<evidence type="ECO:0000313" key="4">
    <source>
        <dbReference type="Proteomes" id="UP000281245"/>
    </source>
</evidence>
<evidence type="ECO:0000313" key="2">
    <source>
        <dbReference type="EMBL" id="RMX73608.1"/>
    </source>
</evidence>
<name>A0A3M6XR18_HORWE</name>
<feature type="compositionally biased region" description="Basic and acidic residues" evidence="1">
    <location>
        <begin position="376"/>
        <end position="393"/>
    </location>
</feature>
<feature type="compositionally biased region" description="Basic and acidic residues" evidence="1">
    <location>
        <begin position="305"/>
        <end position="316"/>
    </location>
</feature>
<dbReference type="VEuPathDB" id="FungiDB:BTJ68_13689"/>
<sequence length="393" mass="43681">PQSSFQRSPDTSLQTYTNRSKFFPKLVIVTSVFHQTSPPHTASMNQEAPQPIISPPLSPPPAMDLAIDPPQGEQPPELGAGQPATKTQGKVKLPKGPYRPPTGLDNTKNLKSDLRAFGFDAKEVKQLIAKREPIVDGQGQRPPHAAGTVVRSDSYGSNNSWNDGEDAEDKWTGRAGRTNSKNGNGKAYEHLYLREGTSWVLFDPLRGWPRFGPFSPPRFLLKWEYYEPGNARLLEFNLVSHSVRMRSCPDILKGKQVVYTKTGPKIEEIKGRGGRREDTPMDEEDDDSLGEEQDDRAQAYGATVSKEEVVKAEKAKVSNGSGRRKGKARVQEEGAIEKQETRKRPRLSLGGTSQGNEDKQEAPKRSTRVRRPPLRLKQEFGESDDEAIKAEEA</sequence>
<feature type="compositionally biased region" description="Pro residues" evidence="1">
    <location>
        <begin position="52"/>
        <end position="62"/>
    </location>
</feature>
<feature type="region of interest" description="Disordered" evidence="1">
    <location>
        <begin position="268"/>
        <end position="393"/>
    </location>
</feature>